<sequence>MSIFDSTNFERQGNTDNDIKLDNINDTRKCILKLSGSALRSIKIFTPDMQTELYNTDDFRKSLLDFSRGNRHAKIQILATDTTDAAHQGHQLIRLAQQTPSVIQIRNTPQDYQALNFAFLLIDQSEFVFKRTDPDSTPLHSSCTHRINRLLEFFTTAWEQAEKDPHTRQFLI</sequence>
<dbReference type="Pfam" id="PF25559">
    <property type="entry name" value="DUF7931"/>
    <property type="match status" value="1"/>
</dbReference>
<accession>A0A3B0X355</accession>
<dbReference type="InterPro" id="IPR057691">
    <property type="entry name" value="DUF7931"/>
</dbReference>
<evidence type="ECO:0000259" key="1">
    <source>
        <dbReference type="Pfam" id="PF25559"/>
    </source>
</evidence>
<dbReference type="EMBL" id="UOFG01000006">
    <property type="protein sequence ID" value="VAW57912.1"/>
    <property type="molecule type" value="Genomic_DNA"/>
</dbReference>
<evidence type="ECO:0000313" key="2">
    <source>
        <dbReference type="EMBL" id="VAW57912.1"/>
    </source>
</evidence>
<feature type="domain" description="DUF7931" evidence="1">
    <location>
        <begin position="25"/>
        <end position="170"/>
    </location>
</feature>
<proteinExistence type="predicted"/>
<organism evidence="2">
    <name type="scientific">hydrothermal vent metagenome</name>
    <dbReference type="NCBI Taxonomy" id="652676"/>
    <lineage>
        <taxon>unclassified sequences</taxon>
        <taxon>metagenomes</taxon>
        <taxon>ecological metagenomes</taxon>
    </lineage>
</organism>
<dbReference type="AlphaFoldDB" id="A0A3B0X355"/>
<gene>
    <name evidence="2" type="ORF">MNBD_GAMMA11-22</name>
</gene>
<name>A0A3B0X355_9ZZZZ</name>
<reference evidence="2" key="1">
    <citation type="submission" date="2018-06" db="EMBL/GenBank/DDBJ databases">
        <authorList>
            <person name="Zhirakovskaya E."/>
        </authorList>
    </citation>
    <scope>NUCLEOTIDE SEQUENCE</scope>
</reference>
<protein>
    <recommendedName>
        <fullName evidence="1">DUF7931 domain-containing protein</fullName>
    </recommendedName>
</protein>